<dbReference type="EMBL" id="CM042885">
    <property type="protein sequence ID" value="KAI4364447.1"/>
    <property type="molecule type" value="Genomic_DNA"/>
</dbReference>
<proteinExistence type="predicted"/>
<organism evidence="1 2">
    <name type="scientific">Melastoma candidum</name>
    <dbReference type="NCBI Taxonomy" id="119954"/>
    <lineage>
        <taxon>Eukaryota</taxon>
        <taxon>Viridiplantae</taxon>
        <taxon>Streptophyta</taxon>
        <taxon>Embryophyta</taxon>
        <taxon>Tracheophyta</taxon>
        <taxon>Spermatophyta</taxon>
        <taxon>Magnoliopsida</taxon>
        <taxon>eudicotyledons</taxon>
        <taxon>Gunneridae</taxon>
        <taxon>Pentapetalae</taxon>
        <taxon>rosids</taxon>
        <taxon>malvids</taxon>
        <taxon>Myrtales</taxon>
        <taxon>Melastomataceae</taxon>
        <taxon>Melastomatoideae</taxon>
        <taxon>Melastomateae</taxon>
        <taxon>Melastoma</taxon>
    </lineage>
</organism>
<keyword evidence="2" id="KW-1185">Reference proteome</keyword>
<protein>
    <submittedName>
        <fullName evidence="1">Uncharacterized protein</fullName>
    </submittedName>
</protein>
<name>A0ACB9QG95_9MYRT</name>
<accession>A0ACB9QG95</accession>
<dbReference type="Proteomes" id="UP001057402">
    <property type="component" value="Chromosome 6"/>
</dbReference>
<sequence length="313" mass="36454">MVHIVWRKNLKKIKAKPTLHSILMAGYSWDEAQRHRIFLLGLISSGLLREGQSGQVSLDLVRTNHRVSRFEDSSRRSAGILWQSTVSTASRRILSKYLRRAWKDGCVKMIELMKTIRGANTKKLHLVLDLDNTLLHSVRTDEMWWQDYDGKGPQDFYMSGERLTKLRPFVLDFLQEANTMFNLTVYTMGVRHYGWQMVKLLDLDGAYFGNRVITREDCTQKGRKSLDVVPAAESDVIIIDDLAEVWPDHGRNLIRIKPYNYFPTATKTGKEDNKRVFRKILKRLRRIHNCYMWAELGFGGTKDVRVLLQCIKH</sequence>
<evidence type="ECO:0000313" key="2">
    <source>
        <dbReference type="Proteomes" id="UP001057402"/>
    </source>
</evidence>
<gene>
    <name evidence="1" type="ORF">MLD38_020537</name>
</gene>
<comment type="caution">
    <text evidence="1">The sequence shown here is derived from an EMBL/GenBank/DDBJ whole genome shotgun (WGS) entry which is preliminary data.</text>
</comment>
<reference evidence="2" key="1">
    <citation type="journal article" date="2023" name="Front. Plant Sci.">
        <title>Chromosomal-level genome assembly of Melastoma candidum provides insights into trichome evolution.</title>
        <authorList>
            <person name="Zhong Y."/>
            <person name="Wu W."/>
            <person name="Sun C."/>
            <person name="Zou P."/>
            <person name="Liu Y."/>
            <person name="Dai S."/>
            <person name="Zhou R."/>
        </authorList>
    </citation>
    <scope>NUCLEOTIDE SEQUENCE [LARGE SCALE GENOMIC DNA]</scope>
</reference>
<evidence type="ECO:0000313" key="1">
    <source>
        <dbReference type="EMBL" id="KAI4364447.1"/>
    </source>
</evidence>